<dbReference type="InterPro" id="IPR001296">
    <property type="entry name" value="Glyco_trans_1"/>
</dbReference>
<dbReference type="AlphaFoldDB" id="A0A450YDE9"/>
<dbReference type="PANTHER" id="PTHR46401:SF2">
    <property type="entry name" value="GLYCOSYLTRANSFERASE WBBK-RELATED"/>
    <property type="match status" value="1"/>
</dbReference>
<protein>
    <submittedName>
        <fullName evidence="4">Glycosyltransferase involved in cell wall bisynthesis</fullName>
    </submittedName>
</protein>
<sequence>MPDNTLTERASAVMLTADRQIDRRILLQADTLEAAGWIVTIIAMPLDTSAEDDLRVVRIGTGIAHAKRVNRALEAYRRVRGHLPMNGEIVMCWLERLAWRYLIDQPLFYTRLFYDTVLRYSPSVFVAHDLPMLSVAKQAAKACGAKLVYDSHELFSEQEFSEREKRRWKEVEARDIGACDAVITVNQSIAAELQKRYDLGTVNVIYNAERTPDTLKRTRRFHETFALSSEKKVLLLQGGLLARRNLEVLVTAMGHVRDASVVLAILGDGPFLRKLHARVNSEKLSARVFFHPAVPQNELLQWTASADAGVIPYQATCLNNYFCTPNKLFEFIAVGLPILASDLPEIRRIVKGERIGLVGDTSSPQKLAALIDDFFSDKPRYLEWRHNLLEVRRRVCWEVEEKKLLEIYEVLR</sequence>
<feature type="domain" description="Glycosyl transferase family 1" evidence="2">
    <location>
        <begin position="222"/>
        <end position="387"/>
    </location>
</feature>
<dbReference type="Gene3D" id="3.40.50.2000">
    <property type="entry name" value="Glycogen Phosphorylase B"/>
    <property type="match status" value="2"/>
</dbReference>
<accession>A0A450YDE9</accession>
<evidence type="ECO:0000256" key="1">
    <source>
        <dbReference type="ARBA" id="ARBA00022679"/>
    </source>
</evidence>
<dbReference type="InterPro" id="IPR028098">
    <property type="entry name" value="Glyco_trans_4-like_N"/>
</dbReference>
<evidence type="ECO:0000313" key="5">
    <source>
        <dbReference type="EMBL" id="VFK44540.1"/>
    </source>
</evidence>
<evidence type="ECO:0000313" key="4">
    <source>
        <dbReference type="EMBL" id="VFK39503.1"/>
    </source>
</evidence>
<evidence type="ECO:0000259" key="3">
    <source>
        <dbReference type="Pfam" id="PF13439"/>
    </source>
</evidence>
<feature type="domain" description="Glycosyltransferase subfamily 4-like N-terminal" evidence="3">
    <location>
        <begin position="99"/>
        <end position="207"/>
    </location>
</feature>
<dbReference type="EMBL" id="CAADFU010000039">
    <property type="protein sequence ID" value="VFK44540.1"/>
    <property type="molecule type" value="Genomic_DNA"/>
</dbReference>
<dbReference type="GO" id="GO:0009103">
    <property type="term" value="P:lipopolysaccharide biosynthetic process"/>
    <property type="evidence" value="ECO:0007669"/>
    <property type="project" value="TreeGrafter"/>
</dbReference>
<keyword evidence="1 4" id="KW-0808">Transferase</keyword>
<dbReference type="GO" id="GO:0016757">
    <property type="term" value="F:glycosyltransferase activity"/>
    <property type="evidence" value="ECO:0007669"/>
    <property type="project" value="InterPro"/>
</dbReference>
<evidence type="ECO:0000259" key="2">
    <source>
        <dbReference type="Pfam" id="PF00534"/>
    </source>
</evidence>
<dbReference type="EMBL" id="CAADFR010000041">
    <property type="protein sequence ID" value="VFK39503.1"/>
    <property type="molecule type" value="Genomic_DNA"/>
</dbReference>
<dbReference type="SUPFAM" id="SSF53756">
    <property type="entry name" value="UDP-Glycosyltransferase/glycogen phosphorylase"/>
    <property type="match status" value="1"/>
</dbReference>
<dbReference type="Pfam" id="PF13439">
    <property type="entry name" value="Glyco_transf_4"/>
    <property type="match status" value="1"/>
</dbReference>
<dbReference type="PANTHER" id="PTHR46401">
    <property type="entry name" value="GLYCOSYLTRANSFERASE WBBK-RELATED"/>
    <property type="match status" value="1"/>
</dbReference>
<gene>
    <name evidence="5" type="ORF">BECKSD772E_GA0070983_10399</name>
    <name evidence="4" type="ORF">BECKSD772F_GA0070984_10419</name>
</gene>
<dbReference type="Pfam" id="PF00534">
    <property type="entry name" value="Glycos_transf_1"/>
    <property type="match status" value="1"/>
</dbReference>
<proteinExistence type="predicted"/>
<name>A0A450YDE9_9GAMM</name>
<reference evidence="4" key="1">
    <citation type="submission" date="2019-02" db="EMBL/GenBank/DDBJ databases">
        <authorList>
            <person name="Gruber-Vodicka R. H."/>
            <person name="Seah K. B. B."/>
        </authorList>
    </citation>
    <scope>NUCLEOTIDE SEQUENCE</scope>
    <source>
        <strain evidence="5">BECK_S1320</strain>
        <strain evidence="4">BECK_S1321</strain>
    </source>
</reference>
<dbReference type="CDD" id="cd03801">
    <property type="entry name" value="GT4_PimA-like"/>
    <property type="match status" value="1"/>
</dbReference>
<organism evidence="4">
    <name type="scientific">Candidatus Kentrum sp. SD</name>
    <dbReference type="NCBI Taxonomy" id="2126332"/>
    <lineage>
        <taxon>Bacteria</taxon>
        <taxon>Pseudomonadati</taxon>
        <taxon>Pseudomonadota</taxon>
        <taxon>Gammaproteobacteria</taxon>
        <taxon>Candidatus Kentrum</taxon>
    </lineage>
</organism>